<feature type="region of interest" description="Disordered" evidence="1">
    <location>
        <begin position="358"/>
        <end position="429"/>
    </location>
</feature>
<dbReference type="EMBL" id="MU860099">
    <property type="protein sequence ID" value="KAK4238354.1"/>
    <property type="molecule type" value="Genomic_DNA"/>
</dbReference>
<evidence type="ECO:0000313" key="3">
    <source>
        <dbReference type="EMBL" id="KAK4238354.1"/>
    </source>
</evidence>
<feature type="transmembrane region" description="Helical" evidence="2">
    <location>
        <begin position="139"/>
        <end position="158"/>
    </location>
</feature>
<reference evidence="3" key="2">
    <citation type="submission" date="2023-05" db="EMBL/GenBank/DDBJ databases">
        <authorList>
            <consortium name="Lawrence Berkeley National Laboratory"/>
            <person name="Steindorff A."/>
            <person name="Hensen N."/>
            <person name="Bonometti L."/>
            <person name="Westerberg I."/>
            <person name="Brannstrom I.O."/>
            <person name="Guillou S."/>
            <person name="Cros-Aarteil S."/>
            <person name="Calhoun S."/>
            <person name="Haridas S."/>
            <person name="Kuo A."/>
            <person name="Mondo S."/>
            <person name="Pangilinan J."/>
            <person name="Riley R."/>
            <person name="Labutti K."/>
            <person name="Andreopoulos B."/>
            <person name="Lipzen A."/>
            <person name="Chen C."/>
            <person name="Yanf M."/>
            <person name="Daum C."/>
            <person name="Ng V."/>
            <person name="Clum A."/>
            <person name="Ohm R."/>
            <person name="Martin F."/>
            <person name="Silar P."/>
            <person name="Natvig D."/>
            <person name="Lalanne C."/>
            <person name="Gautier V."/>
            <person name="Ament-Velasquez S.L."/>
            <person name="Kruys A."/>
            <person name="Hutchinson M.I."/>
            <person name="Powell A.J."/>
            <person name="Barry K."/>
            <person name="Miller A.N."/>
            <person name="Grigoriev I.V."/>
            <person name="Debuchy R."/>
            <person name="Gladieux P."/>
            <person name="Thoren M.H."/>
            <person name="Johannesson H."/>
        </authorList>
    </citation>
    <scope>NUCLEOTIDE SEQUENCE</scope>
    <source>
        <strain evidence="3">CBS 532.94</strain>
    </source>
</reference>
<gene>
    <name evidence="3" type="ORF">C8A03DRAFT_15175</name>
</gene>
<accession>A0AAN7HFJ6</accession>
<keyword evidence="2" id="KW-0472">Membrane</keyword>
<feature type="transmembrane region" description="Helical" evidence="2">
    <location>
        <begin position="194"/>
        <end position="212"/>
    </location>
</feature>
<keyword evidence="4" id="KW-1185">Reference proteome</keyword>
<dbReference type="Proteomes" id="UP001303760">
    <property type="component" value="Unassembled WGS sequence"/>
</dbReference>
<keyword evidence="2" id="KW-1133">Transmembrane helix</keyword>
<feature type="transmembrane region" description="Helical" evidence="2">
    <location>
        <begin position="108"/>
        <end position="127"/>
    </location>
</feature>
<organism evidence="3 4">
    <name type="scientific">Achaetomium macrosporum</name>
    <dbReference type="NCBI Taxonomy" id="79813"/>
    <lineage>
        <taxon>Eukaryota</taxon>
        <taxon>Fungi</taxon>
        <taxon>Dikarya</taxon>
        <taxon>Ascomycota</taxon>
        <taxon>Pezizomycotina</taxon>
        <taxon>Sordariomycetes</taxon>
        <taxon>Sordariomycetidae</taxon>
        <taxon>Sordariales</taxon>
        <taxon>Chaetomiaceae</taxon>
        <taxon>Achaetomium</taxon>
    </lineage>
</organism>
<reference evidence="3" key="1">
    <citation type="journal article" date="2023" name="Mol. Phylogenet. Evol.">
        <title>Genome-scale phylogeny and comparative genomics of the fungal order Sordariales.</title>
        <authorList>
            <person name="Hensen N."/>
            <person name="Bonometti L."/>
            <person name="Westerberg I."/>
            <person name="Brannstrom I.O."/>
            <person name="Guillou S."/>
            <person name="Cros-Aarteil S."/>
            <person name="Calhoun S."/>
            <person name="Haridas S."/>
            <person name="Kuo A."/>
            <person name="Mondo S."/>
            <person name="Pangilinan J."/>
            <person name="Riley R."/>
            <person name="LaButti K."/>
            <person name="Andreopoulos B."/>
            <person name="Lipzen A."/>
            <person name="Chen C."/>
            <person name="Yan M."/>
            <person name="Daum C."/>
            <person name="Ng V."/>
            <person name="Clum A."/>
            <person name="Steindorff A."/>
            <person name="Ohm R.A."/>
            <person name="Martin F."/>
            <person name="Silar P."/>
            <person name="Natvig D.O."/>
            <person name="Lalanne C."/>
            <person name="Gautier V."/>
            <person name="Ament-Velasquez S.L."/>
            <person name="Kruys A."/>
            <person name="Hutchinson M.I."/>
            <person name="Powell A.J."/>
            <person name="Barry K."/>
            <person name="Miller A.N."/>
            <person name="Grigoriev I.V."/>
            <person name="Debuchy R."/>
            <person name="Gladieux P."/>
            <person name="Hiltunen Thoren M."/>
            <person name="Johannesson H."/>
        </authorList>
    </citation>
    <scope>NUCLEOTIDE SEQUENCE</scope>
    <source>
        <strain evidence="3">CBS 532.94</strain>
    </source>
</reference>
<dbReference type="AlphaFoldDB" id="A0AAN7HFJ6"/>
<feature type="transmembrane region" description="Helical" evidence="2">
    <location>
        <begin position="53"/>
        <end position="73"/>
    </location>
</feature>
<feature type="transmembrane region" description="Helical" evidence="2">
    <location>
        <begin position="224"/>
        <end position="246"/>
    </location>
</feature>
<comment type="caution">
    <text evidence="3">The sequence shown here is derived from an EMBL/GenBank/DDBJ whole genome shotgun (WGS) entry which is preliminary data.</text>
</comment>
<name>A0AAN7HFJ6_9PEZI</name>
<evidence type="ECO:0000313" key="4">
    <source>
        <dbReference type="Proteomes" id="UP001303760"/>
    </source>
</evidence>
<feature type="transmembrane region" description="Helical" evidence="2">
    <location>
        <begin position="6"/>
        <end position="32"/>
    </location>
</feature>
<sequence length="429" mass="47676">MESIGGYYIGYCVLAGLWITPLSILWFISLCLARRKQDPARVGVAWMKATYPIWNLALGLNLIWSALRIWLYYGEDIYMYTSFSRRSLDRAISHISVMGSFFQHLADILLFVTFVELGSGFLLCQNGGQPTPIRRSNRIAILVWGAVLLVLSIALMGVNHSTIGRSYDASSSAESDNAISDIVSLIRLEGAVTILMWLTSIPVLAFASYVVHKTKNNYALRSSAVLLLVATILDFIRLIISMAINAAVYLGNPARYVVYGTDVDPAVIFVVEPFFNFVFMFVILVLLFCLGIRKSRGLWSSPQSGWNLPMPVAFLPPGQGVPMAAPQQMPMPMPMPMQQPTMQGAQGTQGLPAYLQYHQQQQQQQPQPQPQQVPQGYYYYPQPQQQLPPQQPAPVYQQQQGGAQQQQFNEPKAVAGAQTESVPAPGQQH</sequence>
<evidence type="ECO:0000256" key="2">
    <source>
        <dbReference type="SAM" id="Phobius"/>
    </source>
</evidence>
<protein>
    <submittedName>
        <fullName evidence="3">Uncharacterized protein</fullName>
    </submittedName>
</protein>
<proteinExistence type="predicted"/>
<feature type="transmembrane region" description="Helical" evidence="2">
    <location>
        <begin position="266"/>
        <end position="290"/>
    </location>
</feature>
<keyword evidence="2" id="KW-0812">Transmembrane</keyword>
<evidence type="ECO:0000256" key="1">
    <source>
        <dbReference type="SAM" id="MobiDB-lite"/>
    </source>
</evidence>
<feature type="region of interest" description="Disordered" evidence="1">
    <location>
        <begin position="325"/>
        <end position="346"/>
    </location>
</feature>
<feature type="compositionally biased region" description="Low complexity" evidence="1">
    <location>
        <begin position="358"/>
        <end position="407"/>
    </location>
</feature>